<dbReference type="Pfam" id="PF01275">
    <property type="entry name" value="Myelin_PLP"/>
    <property type="match status" value="1"/>
</dbReference>
<dbReference type="AlphaFoldDB" id="A0A8S1HBL0"/>
<dbReference type="GO" id="GO:0031175">
    <property type="term" value="P:neuron projection development"/>
    <property type="evidence" value="ECO:0007669"/>
    <property type="project" value="TreeGrafter"/>
</dbReference>
<dbReference type="PANTHER" id="PTHR11683:SF12">
    <property type="entry name" value="M6, ISOFORM F"/>
    <property type="match status" value="1"/>
</dbReference>
<dbReference type="EMBL" id="CAJGYM010000025">
    <property type="protein sequence ID" value="CAD6192011.1"/>
    <property type="molecule type" value="Genomic_DNA"/>
</dbReference>
<dbReference type="OrthoDB" id="9993736at2759"/>
<comment type="caution">
    <text evidence="3">The sequence shown here is derived from an EMBL/GenBank/DDBJ whole genome shotgun (WGS) entry which is preliminary data.</text>
</comment>
<name>A0A8S1HBL0_9PELO</name>
<proteinExistence type="predicted"/>
<keyword evidence="2" id="KW-0812">Transmembrane</keyword>
<dbReference type="Proteomes" id="UP000835052">
    <property type="component" value="Unassembled WGS sequence"/>
</dbReference>
<keyword evidence="4" id="KW-1185">Reference proteome</keyword>
<feature type="transmembrane region" description="Helical" evidence="2">
    <location>
        <begin position="49"/>
        <end position="73"/>
    </location>
</feature>
<evidence type="ECO:0000256" key="2">
    <source>
        <dbReference type="SAM" id="Phobius"/>
    </source>
</evidence>
<organism evidence="3 4">
    <name type="scientific">Caenorhabditis auriculariae</name>
    <dbReference type="NCBI Taxonomy" id="2777116"/>
    <lineage>
        <taxon>Eukaryota</taxon>
        <taxon>Metazoa</taxon>
        <taxon>Ecdysozoa</taxon>
        <taxon>Nematoda</taxon>
        <taxon>Chromadorea</taxon>
        <taxon>Rhabditida</taxon>
        <taxon>Rhabditina</taxon>
        <taxon>Rhabditomorpha</taxon>
        <taxon>Rhabditoidea</taxon>
        <taxon>Rhabditidae</taxon>
        <taxon>Peloderinae</taxon>
        <taxon>Caenorhabditis</taxon>
    </lineage>
</organism>
<dbReference type="InterPro" id="IPR001614">
    <property type="entry name" value="Myelin_PLP"/>
</dbReference>
<protein>
    <submittedName>
        <fullName evidence="3">Uncharacterized protein</fullName>
    </submittedName>
</protein>
<feature type="transmembrane region" description="Helical" evidence="2">
    <location>
        <begin position="97"/>
        <end position="119"/>
    </location>
</feature>
<feature type="transmembrane region" description="Helical" evidence="2">
    <location>
        <begin position="228"/>
        <end position="250"/>
    </location>
</feature>
<dbReference type="GO" id="GO:0005886">
    <property type="term" value="C:plasma membrane"/>
    <property type="evidence" value="ECO:0007669"/>
    <property type="project" value="TreeGrafter"/>
</dbReference>
<accession>A0A8S1HBL0</accession>
<evidence type="ECO:0000256" key="1">
    <source>
        <dbReference type="SAM" id="MobiDB-lite"/>
    </source>
</evidence>
<keyword evidence="2" id="KW-0472">Membrane</keyword>
<keyword evidence="2" id="KW-1133">Transmembrane helix</keyword>
<evidence type="ECO:0000313" key="4">
    <source>
        <dbReference type="Proteomes" id="UP000835052"/>
    </source>
</evidence>
<feature type="transmembrane region" description="Helical" evidence="2">
    <location>
        <begin position="140"/>
        <end position="173"/>
    </location>
</feature>
<evidence type="ECO:0000313" key="3">
    <source>
        <dbReference type="EMBL" id="CAD6192011.1"/>
    </source>
</evidence>
<gene>
    <name evidence="3" type="ORF">CAUJ_LOCUS7930</name>
</gene>
<reference evidence="3" key="1">
    <citation type="submission" date="2020-10" db="EMBL/GenBank/DDBJ databases">
        <authorList>
            <person name="Kikuchi T."/>
        </authorList>
    </citation>
    <scope>NUCLEOTIDE SEQUENCE</scope>
    <source>
        <strain evidence="3">NKZ352</strain>
    </source>
</reference>
<feature type="compositionally biased region" description="Polar residues" evidence="1">
    <location>
        <begin position="317"/>
        <end position="326"/>
    </location>
</feature>
<sequence>MCLCVCERFGKIGYERDRLARPRAPKYTGAVIPVHHDPKKEGCLHRVPYGSLMATSMCVIGVVLFAVMMSWAFNATAEQTRRTLRIDDWPWLDKVQVFFIVLAVLMSLFSLFFLIIGFTATGVTRETMYKNDESKCGGKFACVVAMIFDFLLTICWLFIISIVSMMCISYHTFDRLCYSLPAYTEADCIDFHVFIPLIASFANTNLRVCGGDAQQFCALSATASTWYIVGWVGCAVIILGLLLFFGIHAANYAHIGNSNRYVEINQYGVEVPPSPPHFAPPRTFEDELRYNDRYTTTSKTYTSRPISTSRGAEHMSDSVSQLQYGRNNKRRLY</sequence>
<feature type="region of interest" description="Disordered" evidence="1">
    <location>
        <begin position="300"/>
        <end position="333"/>
    </location>
</feature>
<dbReference type="PANTHER" id="PTHR11683">
    <property type="entry name" value="MYELIN PROTEOLIPID"/>
    <property type="match status" value="1"/>
</dbReference>